<dbReference type="InterPro" id="IPR045379">
    <property type="entry name" value="Crinkler_N"/>
</dbReference>
<comment type="subcellular location">
    <subcellularLocation>
        <location evidence="1">Host cell</location>
    </subcellularLocation>
    <subcellularLocation>
        <location evidence="2">Secreted</location>
    </subcellularLocation>
</comment>
<evidence type="ECO:0000313" key="6">
    <source>
        <dbReference type="Proteomes" id="UP000794436"/>
    </source>
</evidence>
<protein>
    <recommendedName>
        <fullName evidence="4">Crinkler effector protein N-terminal domain-containing protein</fullName>
    </recommendedName>
</protein>
<feature type="domain" description="Crinkler effector protein N-terminal" evidence="4">
    <location>
        <begin position="8"/>
        <end position="116"/>
    </location>
</feature>
<accession>A0A8K1C7D1</accession>
<keyword evidence="6" id="KW-1185">Reference proteome</keyword>
<evidence type="ECO:0000256" key="2">
    <source>
        <dbReference type="ARBA" id="ARBA00004613"/>
    </source>
</evidence>
<gene>
    <name evidence="5" type="ORF">Poli38472_013455</name>
</gene>
<dbReference type="Proteomes" id="UP000794436">
    <property type="component" value="Unassembled WGS sequence"/>
</dbReference>
<dbReference type="AlphaFoldDB" id="A0A8K1C7D1"/>
<proteinExistence type="predicted"/>
<name>A0A8K1C7D1_PYTOL</name>
<dbReference type="PANTHER" id="PTHR33129">
    <property type="entry name" value="PROTEIN KINASE DOMAIN-CONTAINING PROTEIN-RELATED"/>
    <property type="match status" value="1"/>
</dbReference>
<keyword evidence="3" id="KW-0964">Secreted</keyword>
<organism evidence="5 6">
    <name type="scientific">Pythium oligandrum</name>
    <name type="common">Mycoparasitic fungus</name>
    <dbReference type="NCBI Taxonomy" id="41045"/>
    <lineage>
        <taxon>Eukaryota</taxon>
        <taxon>Sar</taxon>
        <taxon>Stramenopiles</taxon>
        <taxon>Oomycota</taxon>
        <taxon>Peronosporomycetes</taxon>
        <taxon>Pythiales</taxon>
        <taxon>Pythiaceae</taxon>
        <taxon>Pythium</taxon>
    </lineage>
</organism>
<dbReference type="Pfam" id="PF20147">
    <property type="entry name" value="Crinkler"/>
    <property type="match status" value="1"/>
</dbReference>
<reference evidence="5" key="1">
    <citation type="submission" date="2019-03" db="EMBL/GenBank/DDBJ databases">
        <title>Long read genome sequence of the mycoparasitic Pythium oligandrum ATCC 38472 isolated from sugarbeet rhizosphere.</title>
        <authorList>
            <person name="Gaulin E."/>
        </authorList>
    </citation>
    <scope>NUCLEOTIDE SEQUENCE</scope>
    <source>
        <strain evidence="5">ATCC 38472_TT</strain>
    </source>
</reference>
<evidence type="ECO:0000259" key="4">
    <source>
        <dbReference type="Pfam" id="PF20147"/>
    </source>
</evidence>
<dbReference type="InterPro" id="IPR052980">
    <property type="entry name" value="Crinkler_effector"/>
</dbReference>
<dbReference type="EMBL" id="SPLM01000113">
    <property type="protein sequence ID" value="TMW57981.1"/>
    <property type="molecule type" value="Genomic_DNA"/>
</dbReference>
<dbReference type="OrthoDB" id="104224at2759"/>
<evidence type="ECO:0000256" key="1">
    <source>
        <dbReference type="ARBA" id="ARBA00004340"/>
    </source>
</evidence>
<dbReference type="GO" id="GO:0005576">
    <property type="term" value="C:extracellular region"/>
    <property type="evidence" value="ECO:0007669"/>
    <property type="project" value="UniProtKB-SubCell"/>
</dbReference>
<evidence type="ECO:0000313" key="5">
    <source>
        <dbReference type="EMBL" id="TMW57981.1"/>
    </source>
</evidence>
<comment type="caution">
    <text evidence="5">The sequence shown here is derived from an EMBL/GenBank/DDBJ whole genome shotgun (WGS) entry which is preliminary data.</text>
</comment>
<sequence length="401" mass="45347">MSSAAKPLELVCAVYGEQNAFHVKIAPDAEVSALQEVLAARLSTEAHKIDSRLVTLYLAKKENVWLKDDEEETEFLHGNVVDKQYKKMRSTWMLSDPKYFGVDFEPQPKDIHVLVKEESEVFFCQDRKAVVVDGVGIPITEGMKINPPELVAFWNALATCTTAIEVDALIKLAEGAYLLGDSSLGSSIYVRHCYPQLLDHCWKVIHDESTGIPHIVVLGNPGIGKTFFGYLILLHLARRGSTVVYETRARKRCYLFTSGKAFIGSQSDFEDILRKPTTYYIVDAVEPTYYPAKTILLTSPRRSVWYEFSKTKCRTCFMPVWSSAELMKCRDLVYRDVSDVTVADCFRRWGGIARYVLAYANFRDQQDMLEKAIAAVDLDVLVQACGEFEANDAQISHRLLH</sequence>
<dbReference type="PANTHER" id="PTHR33129:SF1">
    <property type="entry name" value="ATP-BINDING PROTEIN"/>
    <property type="match status" value="1"/>
</dbReference>
<evidence type="ECO:0000256" key="3">
    <source>
        <dbReference type="ARBA" id="ARBA00022525"/>
    </source>
</evidence>
<dbReference type="GO" id="GO:0043657">
    <property type="term" value="C:host cell"/>
    <property type="evidence" value="ECO:0007669"/>
    <property type="project" value="UniProtKB-SubCell"/>
</dbReference>